<organism evidence="2 3">
    <name type="scientific">Blastochloris tepida</name>
    <dbReference type="NCBI Taxonomy" id="2233851"/>
    <lineage>
        <taxon>Bacteria</taxon>
        <taxon>Pseudomonadati</taxon>
        <taxon>Pseudomonadota</taxon>
        <taxon>Alphaproteobacteria</taxon>
        <taxon>Hyphomicrobiales</taxon>
        <taxon>Blastochloridaceae</taxon>
        <taxon>Blastochloris</taxon>
    </lineage>
</organism>
<feature type="domain" description="PIN" evidence="1">
    <location>
        <begin position="6"/>
        <end position="125"/>
    </location>
</feature>
<evidence type="ECO:0000313" key="2">
    <source>
        <dbReference type="EMBL" id="BBF94687.1"/>
    </source>
</evidence>
<proteinExistence type="predicted"/>
<dbReference type="InterPro" id="IPR002716">
    <property type="entry name" value="PIN_dom"/>
</dbReference>
<reference evidence="2 3" key="1">
    <citation type="submission" date="2018-08" db="EMBL/GenBank/DDBJ databases">
        <title>Complete genome sequencing of Blastochloris tepida GI.</title>
        <authorList>
            <person name="Tsukatani Y."/>
            <person name="Mori H."/>
        </authorList>
    </citation>
    <scope>NUCLEOTIDE SEQUENCE [LARGE SCALE GENOMIC DNA]</scope>
    <source>
        <strain evidence="2 3">GI</strain>
    </source>
</reference>
<dbReference type="RefSeq" id="WP_126401754.1">
    <property type="nucleotide sequence ID" value="NZ_AP018907.1"/>
</dbReference>
<dbReference type="PANTHER" id="PTHR36173">
    <property type="entry name" value="RIBONUCLEASE VAPC16-RELATED"/>
    <property type="match status" value="1"/>
</dbReference>
<accession>A0A348G554</accession>
<sequence length="138" mass="14667">MINPLLLDTCAALWIAEDAPLEDEAAAALDAAANHQGSVFISPITAWEIGLLVARGRLRTALTPLALYQSICDLPAMQATILSPEILVASSFLPGEPPRDPFDRAIIATAREHGLTVVTRDRAILGYAKEGHVLALAC</sequence>
<gene>
    <name evidence="2" type="ORF">BLTE_33720</name>
</gene>
<dbReference type="AlphaFoldDB" id="A0A348G554"/>
<evidence type="ECO:0000259" key="1">
    <source>
        <dbReference type="Pfam" id="PF01850"/>
    </source>
</evidence>
<dbReference type="Gene3D" id="3.40.50.1010">
    <property type="entry name" value="5'-nuclease"/>
    <property type="match status" value="1"/>
</dbReference>
<dbReference type="EMBL" id="AP018907">
    <property type="protein sequence ID" value="BBF94687.1"/>
    <property type="molecule type" value="Genomic_DNA"/>
</dbReference>
<dbReference type="InterPro" id="IPR052919">
    <property type="entry name" value="TA_system_RNase"/>
</dbReference>
<dbReference type="PANTHER" id="PTHR36173:SF1">
    <property type="entry name" value="RIBONUCLEASE VAPC22"/>
    <property type="match status" value="1"/>
</dbReference>
<evidence type="ECO:0000313" key="3">
    <source>
        <dbReference type="Proteomes" id="UP000266934"/>
    </source>
</evidence>
<dbReference type="KEGG" id="blag:BLTE_33720"/>
<dbReference type="InterPro" id="IPR041705">
    <property type="entry name" value="PIN_Sll0205"/>
</dbReference>
<dbReference type="Proteomes" id="UP000266934">
    <property type="component" value="Chromosome"/>
</dbReference>
<dbReference type="Pfam" id="PF01850">
    <property type="entry name" value="PIN"/>
    <property type="match status" value="1"/>
</dbReference>
<dbReference type="OrthoDB" id="9798990at2"/>
<dbReference type="CDD" id="cd09872">
    <property type="entry name" value="PIN_Sll0205-like"/>
    <property type="match status" value="1"/>
</dbReference>
<name>A0A348G554_9HYPH</name>
<dbReference type="InterPro" id="IPR029060">
    <property type="entry name" value="PIN-like_dom_sf"/>
</dbReference>
<keyword evidence="3" id="KW-1185">Reference proteome</keyword>
<dbReference type="SUPFAM" id="SSF88723">
    <property type="entry name" value="PIN domain-like"/>
    <property type="match status" value="1"/>
</dbReference>
<protein>
    <recommendedName>
        <fullName evidence="1">PIN domain-containing protein</fullName>
    </recommendedName>
</protein>